<keyword evidence="8" id="KW-1185">Reference proteome</keyword>
<evidence type="ECO:0000256" key="5">
    <source>
        <dbReference type="ARBA" id="ARBA00022857"/>
    </source>
</evidence>
<evidence type="ECO:0000256" key="3">
    <source>
        <dbReference type="ARBA" id="ARBA00022630"/>
    </source>
</evidence>
<accession>A0A2G2W8I8</accession>
<dbReference type="EMBL" id="MLFT02000008">
    <property type="protein sequence ID" value="PHT41550.1"/>
    <property type="molecule type" value="Genomic_DNA"/>
</dbReference>
<gene>
    <name evidence="7" type="ORF">CQW23_20404</name>
</gene>
<organism evidence="7 8">
    <name type="scientific">Capsicum baccatum</name>
    <name type="common">Peruvian pepper</name>
    <dbReference type="NCBI Taxonomy" id="33114"/>
    <lineage>
        <taxon>Eukaryota</taxon>
        <taxon>Viridiplantae</taxon>
        <taxon>Streptophyta</taxon>
        <taxon>Embryophyta</taxon>
        <taxon>Tracheophyta</taxon>
        <taxon>Spermatophyta</taxon>
        <taxon>Magnoliopsida</taxon>
        <taxon>eudicotyledons</taxon>
        <taxon>Gunneridae</taxon>
        <taxon>Pentapetalae</taxon>
        <taxon>asterids</taxon>
        <taxon>lamiids</taxon>
        <taxon>Solanales</taxon>
        <taxon>Solanaceae</taxon>
        <taxon>Solanoideae</taxon>
        <taxon>Capsiceae</taxon>
        <taxon>Capsicum</taxon>
    </lineage>
</organism>
<proteinExistence type="inferred from homology"/>
<name>A0A2G2W8I8_CAPBA</name>
<dbReference type="OrthoDB" id="276546at2759"/>
<dbReference type="InterPro" id="IPR001155">
    <property type="entry name" value="OxRdtase_FMN_N"/>
</dbReference>
<evidence type="ECO:0000259" key="6">
    <source>
        <dbReference type="Pfam" id="PF00724"/>
    </source>
</evidence>
<dbReference type="InterPro" id="IPR013785">
    <property type="entry name" value="Aldolase_TIM"/>
</dbReference>
<dbReference type="Gene3D" id="3.20.20.70">
    <property type="entry name" value="Aldolase class I"/>
    <property type="match status" value="2"/>
</dbReference>
<evidence type="ECO:0000256" key="1">
    <source>
        <dbReference type="ARBA" id="ARBA00001917"/>
    </source>
</evidence>
<dbReference type="Pfam" id="PF00724">
    <property type="entry name" value="Oxidored_FMN"/>
    <property type="match status" value="2"/>
</dbReference>
<dbReference type="STRING" id="33114.A0A2G2W8I8"/>
<dbReference type="SUPFAM" id="SSF51395">
    <property type="entry name" value="FMN-linked oxidoreductases"/>
    <property type="match status" value="1"/>
</dbReference>
<evidence type="ECO:0000313" key="8">
    <source>
        <dbReference type="Proteomes" id="UP000224567"/>
    </source>
</evidence>
<dbReference type="GO" id="GO:0016491">
    <property type="term" value="F:oxidoreductase activity"/>
    <property type="evidence" value="ECO:0007669"/>
    <property type="project" value="InterPro"/>
</dbReference>
<evidence type="ECO:0000313" key="7">
    <source>
        <dbReference type="EMBL" id="PHT41550.1"/>
    </source>
</evidence>
<sequence length="269" mass="29200">MDANTSPLFTPYKLGRFDLSHRTVFPALTRTRAHNNIPQRPYATEYYSTYGGLLISEAAAASDVSQRCPNMPGIWSEEQMEAWKPVVKGVHDKGGPGDGQVLEKPTPQHLKADEIPCIVNDFRIAACNASNAGFDGIEINAASGYLIDQFSIGAKAIATYMANALSKIGVLYLHITEPREAANKSLVPIRKAFDGTLIASGGYGKSDGDSAIDENYADLISFGRMLLANPDSPTRFEVNAPLNKYNRSTFCTNDPVIGYTDYPPLEVAS</sequence>
<protein>
    <submittedName>
        <fullName evidence="7">12-oxophytodienoate reductase-like protein</fullName>
    </submittedName>
</protein>
<comment type="cofactor">
    <cofactor evidence="1">
        <name>FMN</name>
        <dbReference type="ChEBI" id="CHEBI:58210"/>
    </cofactor>
</comment>
<dbReference type="PANTHER" id="PTHR22893">
    <property type="entry name" value="NADH OXIDOREDUCTASE-RELATED"/>
    <property type="match status" value="1"/>
</dbReference>
<feature type="domain" description="NADH:flavin oxidoreductase/NADH oxidase N-terminal" evidence="6">
    <location>
        <begin position="107"/>
        <end position="150"/>
    </location>
</feature>
<dbReference type="Proteomes" id="UP000224567">
    <property type="component" value="Unassembled WGS sequence"/>
</dbReference>
<keyword evidence="3" id="KW-0285">Flavoprotein</keyword>
<evidence type="ECO:0000256" key="4">
    <source>
        <dbReference type="ARBA" id="ARBA00022643"/>
    </source>
</evidence>
<feature type="domain" description="NADH:flavin oxidoreductase/NADH oxidase N-terminal" evidence="6">
    <location>
        <begin position="8"/>
        <end position="95"/>
    </location>
</feature>
<keyword evidence="4" id="KW-0288">FMN</keyword>
<reference evidence="7 8" key="1">
    <citation type="journal article" date="2017" name="Genome Biol.">
        <title>New reference genome sequences of hot pepper reveal the massive evolution of plant disease-resistance genes by retroduplication.</title>
        <authorList>
            <person name="Kim S."/>
            <person name="Park J."/>
            <person name="Yeom S.I."/>
            <person name="Kim Y.M."/>
            <person name="Seo E."/>
            <person name="Kim K.T."/>
            <person name="Kim M.S."/>
            <person name="Lee J.M."/>
            <person name="Cheong K."/>
            <person name="Shin H.S."/>
            <person name="Kim S.B."/>
            <person name="Han K."/>
            <person name="Lee J."/>
            <person name="Park M."/>
            <person name="Lee H.A."/>
            <person name="Lee H.Y."/>
            <person name="Lee Y."/>
            <person name="Oh S."/>
            <person name="Lee J.H."/>
            <person name="Choi E."/>
            <person name="Choi E."/>
            <person name="Lee S.E."/>
            <person name="Jeon J."/>
            <person name="Kim H."/>
            <person name="Choi G."/>
            <person name="Song H."/>
            <person name="Lee J."/>
            <person name="Lee S.C."/>
            <person name="Kwon J.K."/>
            <person name="Lee H.Y."/>
            <person name="Koo N."/>
            <person name="Hong Y."/>
            <person name="Kim R.W."/>
            <person name="Kang W.H."/>
            <person name="Huh J.H."/>
            <person name="Kang B.C."/>
            <person name="Yang T.J."/>
            <person name="Lee Y.H."/>
            <person name="Bennetzen J.L."/>
            <person name="Choi D."/>
        </authorList>
    </citation>
    <scope>NUCLEOTIDE SEQUENCE [LARGE SCALE GENOMIC DNA]</scope>
    <source>
        <strain evidence="8">cv. PBC81</strain>
    </source>
</reference>
<dbReference type="GO" id="GO:0010181">
    <property type="term" value="F:FMN binding"/>
    <property type="evidence" value="ECO:0007669"/>
    <property type="project" value="InterPro"/>
</dbReference>
<keyword evidence="5" id="KW-0521">NADP</keyword>
<dbReference type="AlphaFoldDB" id="A0A2G2W8I8"/>
<dbReference type="PANTHER" id="PTHR22893:SF137">
    <property type="entry name" value="12-OXOPHYTODIENOATE REDUCTASE-LIKE PROTEIN"/>
    <property type="match status" value="1"/>
</dbReference>
<dbReference type="InterPro" id="IPR045247">
    <property type="entry name" value="Oye-like"/>
</dbReference>
<comment type="caution">
    <text evidence="7">The sequence shown here is derived from an EMBL/GenBank/DDBJ whole genome shotgun (WGS) entry which is preliminary data.</text>
</comment>
<comment type="similarity">
    <text evidence="2">Belongs to the NADH:flavin oxidoreductase/NADH oxidase family.</text>
</comment>
<reference evidence="8" key="2">
    <citation type="journal article" date="2017" name="J. Anim. Genet.">
        <title>Multiple reference genome sequences of hot pepper reveal the massive evolution of plant disease resistance genes by retroduplication.</title>
        <authorList>
            <person name="Kim S."/>
            <person name="Park J."/>
            <person name="Yeom S.-I."/>
            <person name="Kim Y.-M."/>
            <person name="Seo E."/>
            <person name="Kim K.-T."/>
            <person name="Kim M.-S."/>
            <person name="Lee J.M."/>
            <person name="Cheong K."/>
            <person name="Shin H.-S."/>
            <person name="Kim S.-B."/>
            <person name="Han K."/>
            <person name="Lee J."/>
            <person name="Park M."/>
            <person name="Lee H.-A."/>
            <person name="Lee H.-Y."/>
            <person name="Lee Y."/>
            <person name="Oh S."/>
            <person name="Lee J.H."/>
            <person name="Choi E."/>
            <person name="Choi E."/>
            <person name="Lee S.E."/>
            <person name="Jeon J."/>
            <person name="Kim H."/>
            <person name="Choi G."/>
            <person name="Song H."/>
            <person name="Lee J."/>
            <person name="Lee S.-C."/>
            <person name="Kwon J.-K."/>
            <person name="Lee H.-Y."/>
            <person name="Koo N."/>
            <person name="Hong Y."/>
            <person name="Kim R.W."/>
            <person name="Kang W.-H."/>
            <person name="Huh J.H."/>
            <person name="Kang B.-C."/>
            <person name="Yang T.-J."/>
            <person name="Lee Y.-H."/>
            <person name="Bennetzen J.L."/>
            <person name="Choi D."/>
        </authorList>
    </citation>
    <scope>NUCLEOTIDE SEQUENCE [LARGE SCALE GENOMIC DNA]</scope>
    <source>
        <strain evidence="8">cv. PBC81</strain>
    </source>
</reference>
<evidence type="ECO:0000256" key="2">
    <source>
        <dbReference type="ARBA" id="ARBA00005979"/>
    </source>
</evidence>